<evidence type="ECO:0000256" key="5">
    <source>
        <dbReference type="ARBA" id="ARBA00023239"/>
    </source>
</evidence>
<name>A0A0F9D2U5_9ZZZZ</name>
<protein>
    <recommendedName>
        <fullName evidence="9">Endolytic murein transglycosylase</fullName>
    </recommendedName>
</protein>
<dbReference type="InterPro" id="IPR003770">
    <property type="entry name" value="MLTG-like"/>
</dbReference>
<dbReference type="Pfam" id="PF02618">
    <property type="entry name" value="YceG"/>
    <property type="match status" value="1"/>
</dbReference>
<comment type="caution">
    <text evidence="8">The sequence shown here is derived from an EMBL/GenBank/DDBJ whole genome shotgun (WGS) entry which is preliminary data.</text>
</comment>
<proteinExistence type="inferred from homology"/>
<dbReference type="Gene3D" id="3.30.1490.480">
    <property type="entry name" value="Endolytic murein transglycosylase"/>
    <property type="match status" value="1"/>
</dbReference>
<dbReference type="AlphaFoldDB" id="A0A0F9D2U5"/>
<dbReference type="GO" id="GO:0016829">
    <property type="term" value="F:lyase activity"/>
    <property type="evidence" value="ECO:0007669"/>
    <property type="project" value="UniProtKB-KW"/>
</dbReference>
<dbReference type="Gene3D" id="3.30.160.60">
    <property type="entry name" value="Classic Zinc Finger"/>
    <property type="match status" value="1"/>
</dbReference>
<dbReference type="PANTHER" id="PTHR30518:SF2">
    <property type="entry name" value="ENDOLYTIC MUREIN TRANSGLYCOSYLASE"/>
    <property type="match status" value="1"/>
</dbReference>
<reference evidence="8" key="1">
    <citation type="journal article" date="2015" name="Nature">
        <title>Complex archaea that bridge the gap between prokaryotes and eukaryotes.</title>
        <authorList>
            <person name="Spang A."/>
            <person name="Saw J.H."/>
            <person name="Jorgensen S.L."/>
            <person name="Zaremba-Niedzwiedzka K."/>
            <person name="Martijn J."/>
            <person name="Lind A.E."/>
            <person name="van Eijk R."/>
            <person name="Schleper C."/>
            <person name="Guy L."/>
            <person name="Ettema T.J."/>
        </authorList>
    </citation>
    <scope>NUCLEOTIDE SEQUENCE</scope>
</reference>
<evidence type="ECO:0000256" key="4">
    <source>
        <dbReference type="ARBA" id="ARBA00023136"/>
    </source>
</evidence>
<dbReference type="CDD" id="cd08010">
    <property type="entry name" value="MltG_like"/>
    <property type="match status" value="1"/>
</dbReference>
<evidence type="ECO:0000256" key="3">
    <source>
        <dbReference type="ARBA" id="ARBA00022989"/>
    </source>
</evidence>
<dbReference type="NCBIfam" id="TIGR00247">
    <property type="entry name" value="endolytic transglycosylase MltG"/>
    <property type="match status" value="1"/>
</dbReference>
<keyword evidence="3 7" id="KW-1133">Transmembrane helix</keyword>
<accession>A0A0F9D2U5</accession>
<dbReference type="HAMAP" id="MF_02065">
    <property type="entry name" value="MltG"/>
    <property type="match status" value="1"/>
</dbReference>
<dbReference type="GO" id="GO:0071555">
    <property type="term" value="P:cell wall organization"/>
    <property type="evidence" value="ECO:0007669"/>
    <property type="project" value="UniProtKB-KW"/>
</dbReference>
<evidence type="ECO:0008006" key="9">
    <source>
        <dbReference type="Google" id="ProtNLM"/>
    </source>
</evidence>
<feature type="transmembrane region" description="Helical" evidence="7">
    <location>
        <begin position="20"/>
        <end position="41"/>
    </location>
</feature>
<dbReference type="PANTHER" id="PTHR30518">
    <property type="entry name" value="ENDOLYTIC MUREIN TRANSGLYCOSYLASE"/>
    <property type="match status" value="1"/>
</dbReference>
<keyword evidence="5" id="KW-0456">Lyase</keyword>
<evidence type="ECO:0000313" key="8">
    <source>
        <dbReference type="EMBL" id="KKL48046.1"/>
    </source>
</evidence>
<sequence>MLKYKVMEEAQARETKRRTLIRDAALTAGAFMAFLALYILMQLFLPFAVMEEPVEFEVKPGMTFRGVTDTLVEKDLVRDINLFIAMGRLSGLHRRVIPGVYTFSGQVSPWNVFRKVRSGKVKLWRVTLLEGGMLAGIEGRLAKDHLVPPDEFNRLKANPKFLKKLNIKAPTLEGYLFPDTYKFARGLSPERVLMMMVKRTRQVLTPEIMSRARDLGLDENGVLTLASIIEKEARVDDERAVISAVYHNRLRRGMRLQADPTVVYGIKPMSDGIRYKDIKKKHPYNTYMFKGLPPGPIASPGLKSIVAAVEPAEVPYIFFVSNYDGTHTFTETLPEHRRAIKNFRLKRSRDRK</sequence>
<evidence type="ECO:0000256" key="2">
    <source>
        <dbReference type="ARBA" id="ARBA00022692"/>
    </source>
</evidence>
<dbReference type="EMBL" id="LAZR01033448">
    <property type="protein sequence ID" value="KKL48046.1"/>
    <property type="molecule type" value="Genomic_DNA"/>
</dbReference>
<evidence type="ECO:0000256" key="7">
    <source>
        <dbReference type="SAM" id="Phobius"/>
    </source>
</evidence>
<keyword evidence="2 7" id="KW-0812">Transmembrane</keyword>
<evidence type="ECO:0000256" key="6">
    <source>
        <dbReference type="ARBA" id="ARBA00023316"/>
    </source>
</evidence>
<keyword evidence="1" id="KW-1003">Cell membrane</keyword>
<gene>
    <name evidence="8" type="ORF">LCGC14_2329460</name>
</gene>
<evidence type="ECO:0000256" key="1">
    <source>
        <dbReference type="ARBA" id="ARBA00022475"/>
    </source>
</evidence>
<keyword evidence="6" id="KW-0961">Cell wall biogenesis/degradation</keyword>
<keyword evidence="4 7" id="KW-0472">Membrane</keyword>
<organism evidence="8">
    <name type="scientific">marine sediment metagenome</name>
    <dbReference type="NCBI Taxonomy" id="412755"/>
    <lineage>
        <taxon>unclassified sequences</taxon>
        <taxon>metagenomes</taxon>
        <taxon>ecological metagenomes</taxon>
    </lineage>
</organism>